<dbReference type="SUPFAM" id="SSF48179">
    <property type="entry name" value="6-phosphogluconate dehydrogenase C-terminal domain-like"/>
    <property type="match status" value="2"/>
</dbReference>
<dbReference type="OrthoDB" id="48988at2759"/>
<dbReference type="Pfam" id="PF03446">
    <property type="entry name" value="NAD_binding_2"/>
    <property type="match status" value="1"/>
</dbReference>
<dbReference type="EMBL" id="JAFJYH010000270">
    <property type="protein sequence ID" value="KAG4414328.1"/>
    <property type="molecule type" value="Genomic_DNA"/>
</dbReference>
<accession>A0A8H7W6P5</accession>
<dbReference type="SUPFAM" id="SSF51735">
    <property type="entry name" value="NAD(P)-binding Rossmann-fold domains"/>
    <property type="match status" value="1"/>
</dbReference>
<dbReference type="InterPro" id="IPR002204">
    <property type="entry name" value="3-OH-isobutyrate_DH-rel_CS"/>
</dbReference>
<protein>
    <recommendedName>
        <fullName evidence="5">3-hydroxyisobutyrate dehydrogenase</fullName>
    </recommendedName>
</protein>
<evidence type="ECO:0000313" key="4">
    <source>
        <dbReference type="Proteomes" id="UP000664132"/>
    </source>
</evidence>
<evidence type="ECO:0008006" key="5">
    <source>
        <dbReference type="Google" id="ProtNLM"/>
    </source>
</evidence>
<dbReference type="InterPro" id="IPR013328">
    <property type="entry name" value="6PGD_dom2"/>
</dbReference>
<gene>
    <name evidence="3" type="ORF">IFR04_012535</name>
</gene>
<dbReference type="PANTHER" id="PTHR43060:SF17">
    <property type="entry name" value="L-THREONATE DEHYDROGENASE"/>
    <property type="match status" value="1"/>
</dbReference>
<organism evidence="3 4">
    <name type="scientific">Cadophora malorum</name>
    <dbReference type="NCBI Taxonomy" id="108018"/>
    <lineage>
        <taxon>Eukaryota</taxon>
        <taxon>Fungi</taxon>
        <taxon>Dikarya</taxon>
        <taxon>Ascomycota</taxon>
        <taxon>Pezizomycotina</taxon>
        <taxon>Leotiomycetes</taxon>
        <taxon>Helotiales</taxon>
        <taxon>Ploettnerulaceae</taxon>
        <taxon>Cadophora</taxon>
    </lineage>
</organism>
<dbReference type="InterPro" id="IPR036291">
    <property type="entry name" value="NAD(P)-bd_dom_sf"/>
</dbReference>
<dbReference type="Gene3D" id="1.10.1040.10">
    <property type="entry name" value="N-(1-d-carboxylethyl)-l-norvaline Dehydrogenase, domain 2"/>
    <property type="match status" value="2"/>
</dbReference>
<dbReference type="Proteomes" id="UP000664132">
    <property type="component" value="Unassembled WGS sequence"/>
</dbReference>
<dbReference type="GO" id="GO:0051287">
    <property type="term" value="F:NAD binding"/>
    <property type="evidence" value="ECO:0007669"/>
    <property type="project" value="InterPro"/>
</dbReference>
<feature type="domain" description="6-phosphogluconate dehydrogenase NADP-binding" evidence="1">
    <location>
        <begin position="4"/>
        <end position="164"/>
    </location>
</feature>
<evidence type="ECO:0000259" key="2">
    <source>
        <dbReference type="Pfam" id="PF14833"/>
    </source>
</evidence>
<evidence type="ECO:0000313" key="3">
    <source>
        <dbReference type="EMBL" id="KAG4414328.1"/>
    </source>
</evidence>
<dbReference type="AlphaFoldDB" id="A0A8H7W6P5"/>
<dbReference type="PANTHER" id="PTHR43060">
    <property type="entry name" value="3-HYDROXYISOBUTYRATE DEHYDROGENASE-LIKE 1, MITOCHONDRIAL-RELATED"/>
    <property type="match status" value="1"/>
</dbReference>
<name>A0A8H7W6P5_9HELO</name>
<keyword evidence="4" id="KW-1185">Reference proteome</keyword>
<proteinExistence type="predicted"/>
<dbReference type="Gene3D" id="3.40.50.720">
    <property type="entry name" value="NAD(P)-binding Rossmann-like Domain"/>
    <property type="match status" value="1"/>
</dbReference>
<dbReference type="Pfam" id="PF14833">
    <property type="entry name" value="NAD_binding_11"/>
    <property type="match status" value="2"/>
</dbReference>
<feature type="domain" description="3-hydroxyisobutyrate dehydrogenase-like NAD-binding" evidence="2">
    <location>
        <begin position="173"/>
        <end position="293"/>
    </location>
</feature>
<evidence type="ECO:0000259" key="1">
    <source>
        <dbReference type="Pfam" id="PF03446"/>
    </source>
</evidence>
<dbReference type="InterPro" id="IPR008927">
    <property type="entry name" value="6-PGluconate_DH-like_C_sf"/>
</dbReference>
<dbReference type="InterPro" id="IPR029154">
    <property type="entry name" value="HIBADH-like_NADP-bd"/>
</dbReference>
<feature type="domain" description="3-hydroxyisobutyrate dehydrogenase-like NAD-binding" evidence="2">
    <location>
        <begin position="321"/>
        <end position="424"/>
    </location>
</feature>
<dbReference type="PROSITE" id="PS00895">
    <property type="entry name" value="3_HYDROXYISOBUT_DH"/>
    <property type="match status" value="1"/>
</dbReference>
<comment type="caution">
    <text evidence="3">The sequence shown here is derived from an EMBL/GenBank/DDBJ whole genome shotgun (WGS) entry which is preliminary data.</text>
</comment>
<dbReference type="GO" id="GO:0016491">
    <property type="term" value="F:oxidoreductase activity"/>
    <property type="evidence" value="ECO:0007669"/>
    <property type="project" value="InterPro"/>
</dbReference>
<sequence length="446" mass="46500">MSGKIAFLGLGAMGFGMATNLIKKGFHVTGFDVYAPTLERFTAAGGHASSTPKDTVKDAQYIVFMVATAAQILTALFDDEKGAIHSLGKGAIVILSSTGPPEHVPLVRKLLDEKYSRQDIELVDAPVSGGTIRAANGTLTILAAGPDSAIAAAKPVLDAMAGESLYVIPGGLGAGTNVKMVHQVLAGIHIAMTSEAMGFAAALGLNTKQAFEILRKGRGSSWMFENRTPHMLVEDKTVYSALNIIVKDIGIVTAGGRSANFPLFLSSTTEQVLASGVSAGLGLIDDAALVGVYLPQSSSAILKLASSSATLSPDDPKLLLVEKIMAGVHLAAAAEAMSLGVKVGLEAKKLFEIISTAAGSSAMFVEATMQLLSGVWKERSSVDDVIAELTEAVEEAHKLKYPLHLTGTALQLFELAKLKGLGKEPGIAVSKVWDSVDGPYFPRAQV</sequence>
<reference evidence="3" key="1">
    <citation type="submission" date="2021-02" db="EMBL/GenBank/DDBJ databases">
        <title>Genome sequence Cadophora malorum strain M34.</title>
        <authorList>
            <person name="Stefanovic E."/>
            <person name="Vu D."/>
            <person name="Scully C."/>
            <person name="Dijksterhuis J."/>
            <person name="Roader J."/>
            <person name="Houbraken J."/>
        </authorList>
    </citation>
    <scope>NUCLEOTIDE SEQUENCE</scope>
    <source>
        <strain evidence="3">M34</strain>
    </source>
</reference>
<dbReference type="GO" id="GO:0050661">
    <property type="term" value="F:NADP binding"/>
    <property type="evidence" value="ECO:0007669"/>
    <property type="project" value="InterPro"/>
</dbReference>
<dbReference type="InterPro" id="IPR006115">
    <property type="entry name" value="6PGDH_NADP-bd"/>
</dbReference>